<protein>
    <recommendedName>
        <fullName evidence="5">FAD-dependent oxidoreductase 2 FAD-binding domain-containing protein</fullName>
    </recommendedName>
</protein>
<dbReference type="InterPro" id="IPR052542">
    <property type="entry name" value="Cholesterol_Oxidase"/>
</dbReference>
<evidence type="ECO:0000256" key="3">
    <source>
        <dbReference type="ARBA" id="ARBA00022827"/>
    </source>
</evidence>
<dbReference type="Pfam" id="PF00890">
    <property type="entry name" value="FAD_binding_2"/>
    <property type="match status" value="1"/>
</dbReference>
<evidence type="ECO:0000313" key="7">
    <source>
        <dbReference type="Proteomes" id="UP000807353"/>
    </source>
</evidence>
<dbReference type="SUPFAM" id="SSF51905">
    <property type="entry name" value="FAD/NAD(P)-binding domain"/>
    <property type="match status" value="1"/>
</dbReference>
<name>A0A9P6CK75_9AGAR</name>
<keyword evidence="2" id="KW-0285">Flavoprotein</keyword>
<dbReference type="Proteomes" id="UP000807353">
    <property type="component" value="Unassembled WGS sequence"/>
</dbReference>
<sequence>MIRPEYDVVVIGSGYGGGIAASRFARAGKSVCVLELGKELWRTCLSFSCLPLSTSNYSAAGEYPSQLADCAKEVHISGNVGKGNGPIEDVDIGPSTGLYHLVLGDGQNAFVAQNRPRRHISP</sequence>
<evidence type="ECO:0000259" key="5">
    <source>
        <dbReference type="Pfam" id="PF00890"/>
    </source>
</evidence>
<dbReference type="PANTHER" id="PTHR47470:SF1">
    <property type="entry name" value="FAD-DEPENDENT OXIDOREDUCTASE 2 FAD BINDING DOMAIN-CONTAINING PROTEIN"/>
    <property type="match status" value="1"/>
</dbReference>
<dbReference type="PRINTS" id="PR00411">
    <property type="entry name" value="PNDRDTASEI"/>
</dbReference>
<gene>
    <name evidence="6" type="ORF">BDZ94DRAFT_1242917</name>
</gene>
<dbReference type="OrthoDB" id="9974421at2759"/>
<organism evidence="6 7">
    <name type="scientific">Collybia nuda</name>
    <dbReference type="NCBI Taxonomy" id="64659"/>
    <lineage>
        <taxon>Eukaryota</taxon>
        <taxon>Fungi</taxon>
        <taxon>Dikarya</taxon>
        <taxon>Basidiomycota</taxon>
        <taxon>Agaricomycotina</taxon>
        <taxon>Agaricomycetes</taxon>
        <taxon>Agaricomycetidae</taxon>
        <taxon>Agaricales</taxon>
        <taxon>Tricholomatineae</taxon>
        <taxon>Clitocybaceae</taxon>
        <taxon>Collybia</taxon>
    </lineage>
</organism>
<dbReference type="EMBL" id="MU150229">
    <property type="protein sequence ID" value="KAF9469641.1"/>
    <property type="molecule type" value="Genomic_DNA"/>
</dbReference>
<evidence type="ECO:0000313" key="6">
    <source>
        <dbReference type="EMBL" id="KAF9469641.1"/>
    </source>
</evidence>
<dbReference type="Gene3D" id="3.50.50.60">
    <property type="entry name" value="FAD/NAD(P)-binding domain"/>
    <property type="match status" value="1"/>
</dbReference>
<accession>A0A9P6CK75</accession>
<evidence type="ECO:0000256" key="1">
    <source>
        <dbReference type="ARBA" id="ARBA00001974"/>
    </source>
</evidence>
<comment type="caution">
    <text evidence="6">The sequence shown here is derived from an EMBL/GenBank/DDBJ whole genome shotgun (WGS) entry which is preliminary data.</text>
</comment>
<keyword evidence="4" id="KW-0560">Oxidoreductase</keyword>
<evidence type="ECO:0000256" key="4">
    <source>
        <dbReference type="ARBA" id="ARBA00023002"/>
    </source>
</evidence>
<dbReference type="InterPro" id="IPR036188">
    <property type="entry name" value="FAD/NAD-bd_sf"/>
</dbReference>
<dbReference type="AlphaFoldDB" id="A0A9P6CK75"/>
<proteinExistence type="predicted"/>
<dbReference type="GO" id="GO:0016491">
    <property type="term" value="F:oxidoreductase activity"/>
    <property type="evidence" value="ECO:0007669"/>
    <property type="project" value="UniProtKB-KW"/>
</dbReference>
<dbReference type="InterPro" id="IPR003953">
    <property type="entry name" value="FAD-dep_OxRdtase_2_FAD-bd"/>
</dbReference>
<dbReference type="PANTHER" id="PTHR47470">
    <property type="entry name" value="CHOLESTEROL OXIDASE"/>
    <property type="match status" value="1"/>
</dbReference>
<reference evidence="6" key="1">
    <citation type="submission" date="2020-11" db="EMBL/GenBank/DDBJ databases">
        <authorList>
            <consortium name="DOE Joint Genome Institute"/>
            <person name="Ahrendt S."/>
            <person name="Riley R."/>
            <person name="Andreopoulos W."/>
            <person name="Labutti K."/>
            <person name="Pangilinan J."/>
            <person name="Ruiz-Duenas F.J."/>
            <person name="Barrasa J.M."/>
            <person name="Sanchez-Garcia M."/>
            <person name="Camarero S."/>
            <person name="Miyauchi S."/>
            <person name="Serrano A."/>
            <person name="Linde D."/>
            <person name="Babiker R."/>
            <person name="Drula E."/>
            <person name="Ayuso-Fernandez I."/>
            <person name="Pacheco R."/>
            <person name="Padilla G."/>
            <person name="Ferreira P."/>
            <person name="Barriuso J."/>
            <person name="Kellner H."/>
            <person name="Castanera R."/>
            <person name="Alfaro M."/>
            <person name="Ramirez L."/>
            <person name="Pisabarro A.G."/>
            <person name="Kuo A."/>
            <person name="Tritt A."/>
            <person name="Lipzen A."/>
            <person name="He G."/>
            <person name="Yan M."/>
            <person name="Ng V."/>
            <person name="Cullen D."/>
            <person name="Martin F."/>
            <person name="Rosso M.-N."/>
            <person name="Henrissat B."/>
            <person name="Hibbett D."/>
            <person name="Martinez A.T."/>
            <person name="Grigoriev I.V."/>
        </authorList>
    </citation>
    <scope>NUCLEOTIDE SEQUENCE</scope>
    <source>
        <strain evidence="6">CBS 247.69</strain>
    </source>
</reference>
<keyword evidence="3" id="KW-0274">FAD</keyword>
<comment type="cofactor">
    <cofactor evidence="1">
        <name>FAD</name>
        <dbReference type="ChEBI" id="CHEBI:57692"/>
    </cofactor>
</comment>
<evidence type="ECO:0000256" key="2">
    <source>
        <dbReference type="ARBA" id="ARBA00022630"/>
    </source>
</evidence>
<feature type="domain" description="FAD-dependent oxidoreductase 2 FAD-binding" evidence="5">
    <location>
        <begin position="7"/>
        <end position="39"/>
    </location>
</feature>
<keyword evidence="7" id="KW-1185">Reference proteome</keyword>